<dbReference type="AlphaFoldDB" id="A0A1N6ZEZ3"/>
<dbReference type="PROSITE" id="PS00920">
    <property type="entry name" value="NITRIL_CHT_1"/>
    <property type="match status" value="1"/>
</dbReference>
<dbReference type="EMBL" id="FTMA01000008">
    <property type="protein sequence ID" value="SIR25383.1"/>
    <property type="molecule type" value="Genomic_DNA"/>
</dbReference>
<proteinExistence type="inferred from homology"/>
<dbReference type="InterPro" id="IPR000132">
    <property type="entry name" value="Nitrilase/CN_hydratase_CS"/>
</dbReference>
<dbReference type="CDD" id="cd07564">
    <property type="entry name" value="nitrilases_CHs"/>
    <property type="match status" value="1"/>
</dbReference>
<dbReference type="InterPro" id="IPR003010">
    <property type="entry name" value="C-N_Hydrolase"/>
</dbReference>
<dbReference type="Pfam" id="PF00795">
    <property type="entry name" value="CN_hydrolase"/>
    <property type="match status" value="1"/>
</dbReference>
<dbReference type="PANTHER" id="PTHR46044:SF1">
    <property type="entry name" value="CN HYDROLASE DOMAIN-CONTAINING PROTEIN"/>
    <property type="match status" value="1"/>
</dbReference>
<dbReference type="STRING" id="228959.SAMN05421797_108161"/>
<comment type="similarity">
    <text evidence="1">Belongs to the carbon-nitrogen hydrolase superfamily. Nitrilase family.</text>
</comment>
<dbReference type="SUPFAM" id="SSF56317">
    <property type="entry name" value="Carbon-nitrogen hydrolase"/>
    <property type="match status" value="1"/>
</dbReference>
<dbReference type="PROSITE" id="PS00921">
    <property type="entry name" value="NITRIL_CHT_2"/>
    <property type="match status" value="1"/>
</dbReference>
<reference evidence="5" key="1">
    <citation type="submission" date="2017-01" db="EMBL/GenBank/DDBJ databases">
        <authorList>
            <person name="Varghese N."/>
            <person name="Submissions S."/>
        </authorList>
    </citation>
    <scope>NUCLEOTIDE SEQUENCE [LARGE SCALE GENOMIC DNA]</scope>
    <source>
        <strain evidence="5">DSM 15366</strain>
    </source>
</reference>
<dbReference type="PANTHER" id="PTHR46044">
    <property type="entry name" value="NITRILASE"/>
    <property type="match status" value="1"/>
</dbReference>
<keyword evidence="5" id="KW-1185">Reference proteome</keyword>
<evidence type="ECO:0000313" key="4">
    <source>
        <dbReference type="EMBL" id="SIR25383.1"/>
    </source>
</evidence>
<dbReference type="PROSITE" id="PS50263">
    <property type="entry name" value="CN_HYDROLASE"/>
    <property type="match status" value="1"/>
</dbReference>
<name>A0A1N6ZEZ3_9FLAO</name>
<accession>A0A1N6ZEZ3</accession>
<gene>
    <name evidence="4" type="ORF">SAMN05421797_108161</name>
</gene>
<protein>
    <submittedName>
        <fullName evidence="4">Nitrilase</fullName>
    </submittedName>
</protein>
<dbReference type="Proteomes" id="UP000186953">
    <property type="component" value="Unassembled WGS sequence"/>
</dbReference>
<dbReference type="InterPro" id="IPR036526">
    <property type="entry name" value="C-N_Hydrolase_sf"/>
</dbReference>
<evidence type="ECO:0000256" key="1">
    <source>
        <dbReference type="ARBA" id="ARBA00008129"/>
    </source>
</evidence>
<evidence type="ECO:0000313" key="5">
    <source>
        <dbReference type="Proteomes" id="UP000186953"/>
    </source>
</evidence>
<dbReference type="OrthoDB" id="9811121at2"/>
<sequence length="324" mass="36489">MTKIIDTPDQNNLKIGMAQISPVWLNKKATIDKIKQYIIKASNDGCKLVVFGEALLPGYPFWVSMTDGAKFNSKVQKEIHAHYIKNSIQIETGELDDICTLAKQHNIAIYLGLMERAKNRGGHSIYCSLVYINSEGDIKSVHRKLQPTYEERLTWAPGDGYGLRVHHLKNFTVGGLNCWENWMPLARNTLYGLGEDLHIAVWPGSDFNTTDITRFIARESRSFVVSVSSLMRKKDFPEYTPHLNAILENCPDTLANGGSCIAGPDGEWVLPPVIDKEGLITATIDFNKVLEERQNFDPVGHYSRPDVTKLTVNRERQSTVVIKE</sequence>
<evidence type="ECO:0000259" key="3">
    <source>
        <dbReference type="PROSITE" id="PS50263"/>
    </source>
</evidence>
<organism evidence="4 5">
    <name type="scientific">Maribacter ulvicola</name>
    <dbReference type="NCBI Taxonomy" id="228959"/>
    <lineage>
        <taxon>Bacteria</taxon>
        <taxon>Pseudomonadati</taxon>
        <taxon>Bacteroidota</taxon>
        <taxon>Flavobacteriia</taxon>
        <taxon>Flavobacteriales</taxon>
        <taxon>Flavobacteriaceae</taxon>
        <taxon>Maribacter</taxon>
    </lineage>
</organism>
<feature type="active site" description="Proton acceptor" evidence="2">
    <location>
        <position position="53"/>
    </location>
</feature>
<feature type="domain" description="CN hydrolase" evidence="3">
    <location>
        <begin position="13"/>
        <end position="286"/>
    </location>
</feature>
<dbReference type="RefSeq" id="WP_076550550.1">
    <property type="nucleotide sequence ID" value="NZ_FTMA01000008.1"/>
</dbReference>
<dbReference type="InterPro" id="IPR044149">
    <property type="entry name" value="Nitrilases_CHs"/>
</dbReference>
<evidence type="ECO:0000256" key="2">
    <source>
        <dbReference type="PROSITE-ProRule" id="PRU10139"/>
    </source>
</evidence>
<dbReference type="Gene3D" id="3.60.110.10">
    <property type="entry name" value="Carbon-nitrogen hydrolase"/>
    <property type="match status" value="1"/>
</dbReference>
<dbReference type="GO" id="GO:0000257">
    <property type="term" value="F:nitrilase activity"/>
    <property type="evidence" value="ECO:0007669"/>
    <property type="project" value="UniProtKB-ARBA"/>
</dbReference>